<organism evidence="1 2">
    <name type="scientific">Papilio xuthus</name>
    <name type="common">Asian swallowtail butterfly</name>
    <dbReference type="NCBI Taxonomy" id="66420"/>
    <lineage>
        <taxon>Eukaryota</taxon>
        <taxon>Metazoa</taxon>
        <taxon>Ecdysozoa</taxon>
        <taxon>Arthropoda</taxon>
        <taxon>Hexapoda</taxon>
        <taxon>Insecta</taxon>
        <taxon>Pterygota</taxon>
        <taxon>Neoptera</taxon>
        <taxon>Endopterygota</taxon>
        <taxon>Lepidoptera</taxon>
        <taxon>Glossata</taxon>
        <taxon>Ditrysia</taxon>
        <taxon>Papilionoidea</taxon>
        <taxon>Papilionidae</taxon>
        <taxon>Papilioninae</taxon>
        <taxon>Papilio</taxon>
    </lineage>
</organism>
<sequence>MLVARGEVSVATTRAHVVKEIEKLVGRVRGEPPAAPALSPPASAAVVADCVACVLLPLTARLASTVNIALHTTNCYVTLSYFLGTGYSRYF</sequence>
<dbReference type="AlphaFoldDB" id="A0A194PPK5"/>
<reference evidence="1 2" key="1">
    <citation type="journal article" date="2015" name="Nat. Commun.">
        <title>Outbred genome sequencing and CRISPR/Cas9 gene editing in butterflies.</title>
        <authorList>
            <person name="Li X."/>
            <person name="Fan D."/>
            <person name="Zhang W."/>
            <person name="Liu G."/>
            <person name="Zhang L."/>
            <person name="Zhao L."/>
            <person name="Fang X."/>
            <person name="Chen L."/>
            <person name="Dong Y."/>
            <person name="Chen Y."/>
            <person name="Ding Y."/>
            <person name="Zhao R."/>
            <person name="Feng M."/>
            <person name="Zhu Y."/>
            <person name="Feng Y."/>
            <person name="Jiang X."/>
            <person name="Zhu D."/>
            <person name="Xiang H."/>
            <person name="Feng X."/>
            <person name="Li S."/>
            <person name="Wang J."/>
            <person name="Zhang G."/>
            <person name="Kronforst M.R."/>
            <person name="Wang W."/>
        </authorList>
    </citation>
    <scope>NUCLEOTIDE SEQUENCE [LARGE SCALE GENOMIC DNA]</scope>
    <source>
        <strain evidence="1">Ya'a_city_454_Px</strain>
        <tissue evidence="1">Whole body</tissue>
    </source>
</reference>
<dbReference type="EMBL" id="KQ459597">
    <property type="protein sequence ID" value="KPI94908.1"/>
    <property type="molecule type" value="Genomic_DNA"/>
</dbReference>
<evidence type="ECO:0000313" key="2">
    <source>
        <dbReference type="Proteomes" id="UP000053268"/>
    </source>
</evidence>
<gene>
    <name evidence="1" type="ORF">RR46_11912</name>
</gene>
<accession>A0A194PPK5</accession>
<evidence type="ECO:0000313" key="1">
    <source>
        <dbReference type="EMBL" id="KPI94908.1"/>
    </source>
</evidence>
<protein>
    <submittedName>
        <fullName evidence="1">Uncharacterized protein</fullName>
    </submittedName>
</protein>
<keyword evidence="2" id="KW-1185">Reference proteome</keyword>
<dbReference type="Proteomes" id="UP000053268">
    <property type="component" value="Unassembled WGS sequence"/>
</dbReference>
<name>A0A194PPK5_PAPXU</name>
<proteinExistence type="predicted"/>